<evidence type="ECO:0000256" key="2">
    <source>
        <dbReference type="PIRSR" id="PIRSR000390-1"/>
    </source>
</evidence>
<dbReference type="GO" id="GO:0000271">
    <property type="term" value="P:polysaccharide biosynthetic process"/>
    <property type="evidence" value="ECO:0007669"/>
    <property type="project" value="TreeGrafter"/>
</dbReference>
<dbReference type="PANTHER" id="PTHR30244">
    <property type="entry name" value="TRANSAMINASE"/>
    <property type="match status" value="1"/>
</dbReference>
<dbReference type="STRING" id="1121455.SAMN02745728_01600"/>
<organism evidence="5 6">
    <name type="scientific">Desulfovibrio litoralis DSM 11393</name>
    <dbReference type="NCBI Taxonomy" id="1121455"/>
    <lineage>
        <taxon>Bacteria</taxon>
        <taxon>Pseudomonadati</taxon>
        <taxon>Thermodesulfobacteriota</taxon>
        <taxon>Desulfovibrionia</taxon>
        <taxon>Desulfovibrionales</taxon>
        <taxon>Desulfovibrionaceae</taxon>
        <taxon>Desulfovibrio</taxon>
    </lineage>
</organism>
<gene>
    <name evidence="5" type="ORF">SAMN02745728_01600</name>
</gene>
<feature type="modified residue" description="N6-(pyridoxal phosphate)lysine" evidence="3">
    <location>
        <position position="188"/>
    </location>
</feature>
<reference evidence="5 6" key="1">
    <citation type="submission" date="2016-12" db="EMBL/GenBank/DDBJ databases">
        <authorList>
            <person name="Song W.-J."/>
            <person name="Kurnit D.M."/>
        </authorList>
    </citation>
    <scope>NUCLEOTIDE SEQUENCE [LARGE SCALE GENOMIC DNA]</scope>
    <source>
        <strain evidence="5 6">DSM 11393</strain>
    </source>
</reference>
<dbReference type="SUPFAM" id="SSF53383">
    <property type="entry name" value="PLP-dependent transferases"/>
    <property type="match status" value="1"/>
</dbReference>
<evidence type="ECO:0000256" key="4">
    <source>
        <dbReference type="RuleBase" id="RU004508"/>
    </source>
</evidence>
<proteinExistence type="inferred from homology"/>
<dbReference type="EMBL" id="FRDI01000007">
    <property type="protein sequence ID" value="SHN66244.1"/>
    <property type="molecule type" value="Genomic_DNA"/>
</dbReference>
<feature type="active site" description="Proton acceptor" evidence="2">
    <location>
        <position position="188"/>
    </location>
</feature>
<evidence type="ECO:0000313" key="6">
    <source>
        <dbReference type="Proteomes" id="UP000186469"/>
    </source>
</evidence>
<keyword evidence="3 4" id="KW-0663">Pyridoxal phosphate</keyword>
<dbReference type="AlphaFoldDB" id="A0A1M7T674"/>
<accession>A0A1M7T674</accession>
<evidence type="ECO:0000313" key="5">
    <source>
        <dbReference type="EMBL" id="SHN66244.1"/>
    </source>
</evidence>
<dbReference type="PIRSF" id="PIRSF000390">
    <property type="entry name" value="PLP_StrS"/>
    <property type="match status" value="1"/>
</dbReference>
<keyword evidence="6" id="KW-1185">Reference proteome</keyword>
<protein>
    <submittedName>
        <fullName evidence="5">Perosamine synthetase</fullName>
    </submittedName>
</protein>
<dbReference type="Gene3D" id="3.90.1150.10">
    <property type="entry name" value="Aspartate Aminotransferase, domain 1"/>
    <property type="match status" value="1"/>
</dbReference>
<dbReference type="Proteomes" id="UP000186469">
    <property type="component" value="Unassembled WGS sequence"/>
</dbReference>
<dbReference type="InterPro" id="IPR020026">
    <property type="entry name" value="PseC"/>
</dbReference>
<dbReference type="GO" id="GO:0030170">
    <property type="term" value="F:pyridoxal phosphate binding"/>
    <property type="evidence" value="ECO:0007669"/>
    <property type="project" value="TreeGrafter"/>
</dbReference>
<sequence length="380" mass="42208">MSDSSSLPFIPYGKQWIDEDDISAVVEVLRSDWLTTGPKVTEFENAVAAFCGAKHAASYANGTAALHGALFALGIKKDDEVIVPTLTFAASSNAVLFLGAKPVFADVDPDTLLIDPKKIEALITPKTKAIIGVDYAGQPCDWVALQAIAKKHKLKLLADACHSIGGEFNSKKVGTLADITVFSFHPVKQLTTGEGGMALTDSDEYAERLRLFRGHGITSDHRQREKTGAWFYEMQELGYNYRLTDIQSALGLSQLKKLPAFLKKRRELAKYYDQAFLGSEDIKPLKTDKNALHAYHLYVVRVPERDKVFKILRERGIGCNVHYIPVHLHPYYQREQGTKIGLCPVAEEAYGKIITLPLHYSLSEKDLERVVCELKNAIKA</sequence>
<dbReference type="CDD" id="cd00616">
    <property type="entry name" value="AHBA_syn"/>
    <property type="match status" value="1"/>
</dbReference>
<evidence type="ECO:0000256" key="3">
    <source>
        <dbReference type="PIRSR" id="PIRSR000390-2"/>
    </source>
</evidence>
<dbReference type="GO" id="GO:0008483">
    <property type="term" value="F:transaminase activity"/>
    <property type="evidence" value="ECO:0007669"/>
    <property type="project" value="TreeGrafter"/>
</dbReference>
<evidence type="ECO:0000256" key="1">
    <source>
        <dbReference type="ARBA" id="ARBA00037999"/>
    </source>
</evidence>
<dbReference type="Gene3D" id="3.40.640.10">
    <property type="entry name" value="Type I PLP-dependent aspartate aminotransferase-like (Major domain)"/>
    <property type="match status" value="1"/>
</dbReference>
<dbReference type="InterPro" id="IPR015424">
    <property type="entry name" value="PyrdxlP-dep_Trfase"/>
</dbReference>
<name>A0A1M7T674_9BACT</name>
<comment type="similarity">
    <text evidence="1 4">Belongs to the DegT/DnrJ/EryC1 family.</text>
</comment>
<dbReference type="PANTHER" id="PTHR30244:SF34">
    <property type="entry name" value="DTDP-4-AMINO-4,6-DIDEOXYGALACTOSE TRANSAMINASE"/>
    <property type="match status" value="1"/>
</dbReference>
<dbReference type="OrthoDB" id="9766188at2"/>
<dbReference type="InterPro" id="IPR000653">
    <property type="entry name" value="DegT/StrS_aminotransferase"/>
</dbReference>
<dbReference type="Pfam" id="PF01041">
    <property type="entry name" value="DegT_DnrJ_EryC1"/>
    <property type="match status" value="1"/>
</dbReference>
<dbReference type="NCBIfam" id="TIGR03588">
    <property type="entry name" value="PseC"/>
    <property type="match status" value="1"/>
</dbReference>
<dbReference type="RefSeq" id="WP_072697290.1">
    <property type="nucleotide sequence ID" value="NZ_FRDI01000007.1"/>
</dbReference>
<dbReference type="InterPro" id="IPR015422">
    <property type="entry name" value="PyrdxlP-dep_Trfase_small"/>
</dbReference>
<dbReference type="InterPro" id="IPR015421">
    <property type="entry name" value="PyrdxlP-dep_Trfase_major"/>
</dbReference>